<evidence type="ECO:0000256" key="5">
    <source>
        <dbReference type="ARBA" id="ARBA00023237"/>
    </source>
</evidence>
<gene>
    <name evidence="8" type="ORF">HGP29_24050</name>
</gene>
<dbReference type="InterPro" id="IPR011990">
    <property type="entry name" value="TPR-like_helical_dom_sf"/>
</dbReference>
<protein>
    <submittedName>
        <fullName evidence="8">RagB/SusD family nutrient uptake outer membrane protein</fullName>
    </submittedName>
</protein>
<comment type="subcellular location">
    <subcellularLocation>
        <location evidence="1">Cell outer membrane</location>
    </subcellularLocation>
</comment>
<dbReference type="PROSITE" id="PS51257">
    <property type="entry name" value="PROKAR_LIPOPROTEIN"/>
    <property type="match status" value="1"/>
</dbReference>
<accession>A0A7X8SQ92</accession>
<evidence type="ECO:0000256" key="1">
    <source>
        <dbReference type="ARBA" id="ARBA00004442"/>
    </source>
</evidence>
<comment type="similarity">
    <text evidence="2">Belongs to the SusD family.</text>
</comment>
<evidence type="ECO:0000256" key="4">
    <source>
        <dbReference type="ARBA" id="ARBA00023136"/>
    </source>
</evidence>
<evidence type="ECO:0000256" key="2">
    <source>
        <dbReference type="ARBA" id="ARBA00006275"/>
    </source>
</evidence>
<feature type="domain" description="SusD-like N-terminal" evidence="7">
    <location>
        <begin position="26"/>
        <end position="222"/>
    </location>
</feature>
<feature type="domain" description="RagB/SusD" evidence="6">
    <location>
        <begin position="373"/>
        <end position="571"/>
    </location>
</feature>
<evidence type="ECO:0000259" key="7">
    <source>
        <dbReference type="Pfam" id="PF14322"/>
    </source>
</evidence>
<dbReference type="EMBL" id="JABAIL010000011">
    <property type="protein sequence ID" value="NLR94298.1"/>
    <property type="molecule type" value="Genomic_DNA"/>
</dbReference>
<dbReference type="Pfam" id="PF14322">
    <property type="entry name" value="SusD-like_3"/>
    <property type="match status" value="1"/>
</dbReference>
<dbReference type="Pfam" id="PF07980">
    <property type="entry name" value="SusD_RagB"/>
    <property type="match status" value="1"/>
</dbReference>
<dbReference type="SUPFAM" id="SSF48452">
    <property type="entry name" value="TPR-like"/>
    <property type="match status" value="1"/>
</dbReference>
<dbReference type="Gene3D" id="1.25.40.390">
    <property type="match status" value="1"/>
</dbReference>
<reference evidence="8 9" key="1">
    <citation type="submission" date="2020-04" db="EMBL/GenBank/DDBJ databases">
        <title>Flammeovirga sp. SR4, a novel species isolated from seawater.</title>
        <authorList>
            <person name="Wang X."/>
        </authorList>
    </citation>
    <scope>NUCLEOTIDE SEQUENCE [LARGE SCALE GENOMIC DNA]</scope>
    <source>
        <strain evidence="8 9">SR4</strain>
    </source>
</reference>
<keyword evidence="3" id="KW-0732">Signal</keyword>
<keyword evidence="4" id="KW-0472">Membrane</keyword>
<dbReference type="AlphaFoldDB" id="A0A7X8SQ92"/>
<keyword evidence="9" id="KW-1185">Reference proteome</keyword>
<dbReference type="Proteomes" id="UP000585050">
    <property type="component" value="Unassembled WGS sequence"/>
</dbReference>
<dbReference type="GO" id="GO:0009279">
    <property type="term" value="C:cell outer membrane"/>
    <property type="evidence" value="ECO:0007669"/>
    <property type="project" value="UniProtKB-SubCell"/>
</dbReference>
<name>A0A7X8SQ92_9BACT</name>
<sequence length="571" mass="64797">MKNIKKYIAGGVLAAFVMMGCSEDEFLTQDNPNSITPAFFWKTNEDFNKATNTVYAALQFGSVSGSNRSYDMVRGDLAGTENWYPQYPFAELTVNDASEYVQNRWNELYIGIFRANQVLENLGNEDTELTDDEKVSFEAQVRFLRAFYYFELVNTYGKAVVHTSVVKSQEEFNRPTSTMAEVYESVIMPDLEFAQANLPQEWTDKGDIGRATWGAATSLIGKAKLYNQDFAGAAETFKEVIDSRVYSLTSELIDNHTDLNEFNAESIFETTYSDVLKPGAPGQTVDDNPNETSGEATGLAWQTAPLSAGGYNTVLTSYYLHELMVYDELDPTNSANEGKEHSIRMNASIVPVNYDDLYFEEESGTKTGWAYGQSAYVKKHSNWYQTQYEDSQERSGINWRHIRYADVLLMYAEAVLESTGDFQTAMTYIDMIRSRAGVKTLETYTLENAGQFPALHRSVQVHGTHELVTPSVETVRTHLRMVERPLELCFEGHRWRDLVRWGNVQEVLTQNKADEDWRLNNFESIENAAPLFIVERVRPDYQVAADIYDSNTHDYFPIPTGETQINTGLSQ</sequence>
<dbReference type="RefSeq" id="WP_168885011.1">
    <property type="nucleotide sequence ID" value="NZ_JABAIL010000011.1"/>
</dbReference>
<dbReference type="InterPro" id="IPR033985">
    <property type="entry name" value="SusD-like_N"/>
</dbReference>
<evidence type="ECO:0000256" key="3">
    <source>
        <dbReference type="ARBA" id="ARBA00022729"/>
    </source>
</evidence>
<keyword evidence="5" id="KW-0998">Cell outer membrane</keyword>
<dbReference type="InterPro" id="IPR012944">
    <property type="entry name" value="SusD_RagB_dom"/>
</dbReference>
<evidence type="ECO:0000313" key="9">
    <source>
        <dbReference type="Proteomes" id="UP000585050"/>
    </source>
</evidence>
<evidence type="ECO:0000259" key="6">
    <source>
        <dbReference type="Pfam" id="PF07980"/>
    </source>
</evidence>
<evidence type="ECO:0000313" key="8">
    <source>
        <dbReference type="EMBL" id="NLR94298.1"/>
    </source>
</evidence>
<comment type="caution">
    <text evidence="8">The sequence shown here is derived from an EMBL/GenBank/DDBJ whole genome shotgun (WGS) entry which is preliminary data.</text>
</comment>
<organism evidence="8 9">
    <name type="scientific">Flammeovirga agarivorans</name>
    <dbReference type="NCBI Taxonomy" id="2726742"/>
    <lineage>
        <taxon>Bacteria</taxon>
        <taxon>Pseudomonadati</taxon>
        <taxon>Bacteroidota</taxon>
        <taxon>Cytophagia</taxon>
        <taxon>Cytophagales</taxon>
        <taxon>Flammeovirgaceae</taxon>
        <taxon>Flammeovirga</taxon>
    </lineage>
</organism>
<proteinExistence type="inferred from homology"/>